<protein>
    <recommendedName>
        <fullName evidence="3">L-fucose mutarotase</fullName>
        <ecNumber evidence="3">5.1.3.29</ecNumber>
    </recommendedName>
</protein>
<name>A0AAD7XMC6_9STRA</name>
<evidence type="ECO:0000256" key="3">
    <source>
        <dbReference type="ARBA" id="ARBA00038859"/>
    </source>
</evidence>
<dbReference type="GO" id="GO:0042806">
    <property type="term" value="F:fucose binding"/>
    <property type="evidence" value="ECO:0007669"/>
    <property type="project" value="TreeGrafter"/>
</dbReference>
<keyword evidence="5" id="KW-1185">Reference proteome</keyword>
<sequence length="152" mass="16291">MGLLKGIDPLLSADLLYVLRLAGHGDKICVCDCNFPAFQVAQHTVSKKLVVVTTDLPTIVSAITTVLPVDFFAAPAAIYMAPQVGPMPPAGLEVIEAVQAVLPVEAVPCQRFDFYDIARECFAVVQTLERRPYGNLILTKGVVGPDGNDLKP</sequence>
<evidence type="ECO:0000256" key="2">
    <source>
        <dbReference type="ARBA" id="ARBA00036324"/>
    </source>
</evidence>
<dbReference type="InterPro" id="IPR007721">
    <property type="entry name" value="RbsD_FucU"/>
</dbReference>
<dbReference type="PANTHER" id="PTHR31690">
    <property type="entry name" value="FUCOSE MUTAROTASE"/>
    <property type="match status" value="1"/>
</dbReference>
<gene>
    <name evidence="4" type="ORF">CTAYLR_004187</name>
</gene>
<dbReference type="AlphaFoldDB" id="A0AAD7XMC6"/>
<dbReference type="GO" id="GO:0036373">
    <property type="term" value="F:L-fucose mutarotase activity"/>
    <property type="evidence" value="ECO:0007669"/>
    <property type="project" value="UniProtKB-EC"/>
</dbReference>
<dbReference type="PANTHER" id="PTHR31690:SF4">
    <property type="entry name" value="FUCOSE MUTAROTASE"/>
    <property type="match status" value="1"/>
</dbReference>
<dbReference type="EC" id="5.1.3.29" evidence="3"/>
<evidence type="ECO:0000313" key="4">
    <source>
        <dbReference type="EMBL" id="KAJ8605899.1"/>
    </source>
</evidence>
<evidence type="ECO:0000313" key="5">
    <source>
        <dbReference type="Proteomes" id="UP001230188"/>
    </source>
</evidence>
<dbReference type="Proteomes" id="UP001230188">
    <property type="component" value="Unassembled WGS sequence"/>
</dbReference>
<reference evidence="4" key="1">
    <citation type="submission" date="2023-01" db="EMBL/GenBank/DDBJ databases">
        <title>Metagenome sequencing of chrysophaentin producing Chrysophaeum taylorii.</title>
        <authorList>
            <person name="Davison J."/>
            <person name="Bewley C."/>
        </authorList>
    </citation>
    <scope>NUCLEOTIDE SEQUENCE</scope>
    <source>
        <strain evidence="4">NIES-1699</strain>
    </source>
</reference>
<dbReference type="Pfam" id="PF05025">
    <property type="entry name" value="RbsD_FucU"/>
    <property type="match status" value="1"/>
</dbReference>
<dbReference type="InterPro" id="IPR023750">
    <property type="entry name" value="RbsD-like_sf"/>
</dbReference>
<dbReference type="EMBL" id="JAQMWT010000308">
    <property type="protein sequence ID" value="KAJ8605899.1"/>
    <property type="molecule type" value="Genomic_DNA"/>
</dbReference>
<accession>A0AAD7XMC6</accession>
<dbReference type="Gene3D" id="3.40.1650.10">
    <property type="entry name" value="RbsD-like domain"/>
    <property type="match status" value="1"/>
</dbReference>
<proteinExistence type="predicted"/>
<dbReference type="SUPFAM" id="SSF102546">
    <property type="entry name" value="RbsD-like"/>
    <property type="match status" value="1"/>
</dbReference>
<comment type="caution">
    <text evidence="4">The sequence shown here is derived from an EMBL/GenBank/DDBJ whole genome shotgun (WGS) entry which is preliminary data.</text>
</comment>
<evidence type="ECO:0000256" key="1">
    <source>
        <dbReference type="ARBA" id="ARBA00023235"/>
    </source>
</evidence>
<organism evidence="4 5">
    <name type="scientific">Chrysophaeum taylorii</name>
    <dbReference type="NCBI Taxonomy" id="2483200"/>
    <lineage>
        <taxon>Eukaryota</taxon>
        <taxon>Sar</taxon>
        <taxon>Stramenopiles</taxon>
        <taxon>Ochrophyta</taxon>
        <taxon>Pelagophyceae</taxon>
        <taxon>Pelagomonadales</taxon>
        <taxon>Pelagomonadaceae</taxon>
        <taxon>Chrysophaeum</taxon>
    </lineage>
</organism>
<dbReference type="GO" id="GO:0006004">
    <property type="term" value="P:fucose metabolic process"/>
    <property type="evidence" value="ECO:0007669"/>
    <property type="project" value="TreeGrafter"/>
</dbReference>
<comment type="catalytic activity">
    <reaction evidence="2">
        <text>alpha-L-fucose = beta-L-fucose</text>
        <dbReference type="Rhea" id="RHEA:25580"/>
        <dbReference type="ChEBI" id="CHEBI:42548"/>
        <dbReference type="ChEBI" id="CHEBI:42589"/>
        <dbReference type="EC" id="5.1.3.29"/>
    </reaction>
</comment>
<dbReference type="InterPro" id="IPR050443">
    <property type="entry name" value="RbsD/FucU_mutarotase"/>
</dbReference>
<keyword evidence="1" id="KW-0413">Isomerase</keyword>